<dbReference type="PANTHER" id="PTHR43133:SF8">
    <property type="entry name" value="RNA POLYMERASE SIGMA FACTOR HI_1459-RELATED"/>
    <property type="match status" value="1"/>
</dbReference>
<keyword evidence="2" id="KW-0805">Transcription regulation</keyword>
<dbReference type="InterPro" id="IPR036388">
    <property type="entry name" value="WH-like_DNA-bd_sf"/>
</dbReference>
<keyword evidence="5" id="KW-0804">Transcription</keyword>
<dbReference type="InterPro" id="IPR039425">
    <property type="entry name" value="RNA_pol_sigma-70-like"/>
</dbReference>
<protein>
    <submittedName>
        <fullName evidence="7">RNA polymerase sigma factor CnrH</fullName>
    </submittedName>
</protein>
<proteinExistence type="inferred from homology"/>
<evidence type="ECO:0000256" key="3">
    <source>
        <dbReference type="ARBA" id="ARBA00023082"/>
    </source>
</evidence>
<dbReference type="PANTHER" id="PTHR43133">
    <property type="entry name" value="RNA POLYMERASE ECF-TYPE SIGMA FACTO"/>
    <property type="match status" value="1"/>
</dbReference>
<organism evidence="7 8">
    <name type="scientific">Bythopirellula goksoeyrii</name>
    <dbReference type="NCBI Taxonomy" id="1400387"/>
    <lineage>
        <taxon>Bacteria</taxon>
        <taxon>Pseudomonadati</taxon>
        <taxon>Planctomycetota</taxon>
        <taxon>Planctomycetia</taxon>
        <taxon>Pirellulales</taxon>
        <taxon>Lacipirellulaceae</taxon>
        <taxon>Bythopirellula</taxon>
    </lineage>
</organism>
<evidence type="ECO:0000313" key="8">
    <source>
        <dbReference type="Proteomes" id="UP000323917"/>
    </source>
</evidence>
<name>A0A5B9Q7B3_9BACT</name>
<dbReference type="Gene3D" id="1.10.1740.10">
    <property type="match status" value="1"/>
</dbReference>
<dbReference type="EMBL" id="CP042913">
    <property type="protein sequence ID" value="QEG33610.1"/>
    <property type="molecule type" value="Genomic_DNA"/>
</dbReference>
<comment type="similarity">
    <text evidence="1">Belongs to the sigma-70 factor family. ECF subfamily.</text>
</comment>
<dbReference type="GO" id="GO:0006352">
    <property type="term" value="P:DNA-templated transcription initiation"/>
    <property type="evidence" value="ECO:0007669"/>
    <property type="project" value="InterPro"/>
</dbReference>
<evidence type="ECO:0000259" key="6">
    <source>
        <dbReference type="Pfam" id="PF07638"/>
    </source>
</evidence>
<keyword evidence="4" id="KW-0238">DNA-binding</keyword>
<reference evidence="7 8" key="1">
    <citation type="submission" date="2019-08" db="EMBL/GenBank/DDBJ databases">
        <title>Deep-cultivation of Planctomycetes and their phenomic and genomic characterization uncovers novel biology.</title>
        <authorList>
            <person name="Wiegand S."/>
            <person name="Jogler M."/>
            <person name="Boedeker C."/>
            <person name="Pinto D."/>
            <person name="Vollmers J."/>
            <person name="Rivas-Marin E."/>
            <person name="Kohn T."/>
            <person name="Peeters S.H."/>
            <person name="Heuer A."/>
            <person name="Rast P."/>
            <person name="Oberbeckmann S."/>
            <person name="Bunk B."/>
            <person name="Jeske O."/>
            <person name="Meyerdierks A."/>
            <person name="Storesund J.E."/>
            <person name="Kallscheuer N."/>
            <person name="Luecker S."/>
            <person name="Lage O.M."/>
            <person name="Pohl T."/>
            <person name="Merkel B.J."/>
            <person name="Hornburger P."/>
            <person name="Mueller R.-W."/>
            <person name="Bruemmer F."/>
            <person name="Labrenz M."/>
            <person name="Spormann A.M."/>
            <person name="Op den Camp H."/>
            <person name="Overmann J."/>
            <person name="Amann R."/>
            <person name="Jetten M.S.M."/>
            <person name="Mascher T."/>
            <person name="Medema M.H."/>
            <person name="Devos D.P."/>
            <person name="Kaster A.-K."/>
            <person name="Ovreas L."/>
            <person name="Rohde M."/>
            <person name="Galperin M.Y."/>
            <person name="Jogler C."/>
        </authorList>
    </citation>
    <scope>NUCLEOTIDE SEQUENCE [LARGE SCALE GENOMIC DNA]</scope>
    <source>
        <strain evidence="7 8">Pr1d</strain>
    </source>
</reference>
<dbReference type="Proteomes" id="UP000323917">
    <property type="component" value="Chromosome"/>
</dbReference>
<dbReference type="InterPro" id="IPR013324">
    <property type="entry name" value="RNA_pol_sigma_r3/r4-like"/>
</dbReference>
<dbReference type="SUPFAM" id="SSF88659">
    <property type="entry name" value="Sigma3 and sigma4 domains of RNA polymerase sigma factors"/>
    <property type="match status" value="1"/>
</dbReference>
<dbReference type="InterPro" id="IPR014326">
    <property type="entry name" value="RNA_pol_sigma-70_Plancto"/>
</dbReference>
<dbReference type="KEGG" id="bgok:Pr1d_08740"/>
<dbReference type="NCBIfam" id="TIGR02984">
    <property type="entry name" value="Sig-70_plancto1"/>
    <property type="match status" value="1"/>
</dbReference>
<evidence type="ECO:0000256" key="5">
    <source>
        <dbReference type="ARBA" id="ARBA00023163"/>
    </source>
</evidence>
<keyword evidence="3" id="KW-0731">Sigma factor</keyword>
<dbReference type="AlphaFoldDB" id="A0A5B9Q7B3"/>
<dbReference type="GO" id="GO:0016987">
    <property type="term" value="F:sigma factor activity"/>
    <property type="evidence" value="ECO:0007669"/>
    <property type="project" value="UniProtKB-KW"/>
</dbReference>
<evidence type="ECO:0000256" key="1">
    <source>
        <dbReference type="ARBA" id="ARBA00010641"/>
    </source>
</evidence>
<gene>
    <name evidence="7" type="primary">cnrH_2</name>
    <name evidence="7" type="ORF">Pr1d_08740</name>
</gene>
<dbReference type="Gene3D" id="1.10.10.10">
    <property type="entry name" value="Winged helix-like DNA-binding domain superfamily/Winged helix DNA-binding domain"/>
    <property type="match status" value="1"/>
</dbReference>
<evidence type="ECO:0000313" key="7">
    <source>
        <dbReference type="EMBL" id="QEG33610.1"/>
    </source>
</evidence>
<dbReference type="NCBIfam" id="TIGR02937">
    <property type="entry name" value="sigma70-ECF"/>
    <property type="match status" value="1"/>
</dbReference>
<keyword evidence="8" id="KW-1185">Reference proteome</keyword>
<sequence>MLVGCDTLSMWPDREDTELLISAAREGDDGAINQLLDRHRTSVRRMIDLRMDQMIKRRVDASDIVQEVMIEANRRLSDYLANPVMPFHLWLRQMAKDRLIDAHRRHRGAARRSLDREQPLASAASNESSFDLLTQLSDQELTPAAAATWQELQLRFQQACGQLEELDQEIVYLRHFEHLSNSESAQALDLSPQAASMRYLRAMRRLRELMDGSDKSP</sequence>
<dbReference type="Pfam" id="PF07638">
    <property type="entry name" value="Sigma70_ECF"/>
    <property type="match status" value="1"/>
</dbReference>
<accession>A0A5B9Q7B3</accession>
<feature type="domain" description="RNA polymerase sigma-70 ECF-like HTH" evidence="6">
    <location>
        <begin position="20"/>
        <end position="199"/>
    </location>
</feature>
<dbReference type="InterPro" id="IPR014284">
    <property type="entry name" value="RNA_pol_sigma-70_dom"/>
</dbReference>
<dbReference type="GO" id="GO:0003677">
    <property type="term" value="F:DNA binding"/>
    <property type="evidence" value="ECO:0007669"/>
    <property type="project" value="UniProtKB-KW"/>
</dbReference>
<dbReference type="InterPro" id="IPR053812">
    <property type="entry name" value="HTH_Sigma70_ECF-like"/>
</dbReference>
<evidence type="ECO:0000256" key="4">
    <source>
        <dbReference type="ARBA" id="ARBA00023125"/>
    </source>
</evidence>
<evidence type="ECO:0000256" key="2">
    <source>
        <dbReference type="ARBA" id="ARBA00023015"/>
    </source>
</evidence>
<dbReference type="SUPFAM" id="SSF88946">
    <property type="entry name" value="Sigma2 domain of RNA polymerase sigma factors"/>
    <property type="match status" value="1"/>
</dbReference>
<dbReference type="InterPro" id="IPR013325">
    <property type="entry name" value="RNA_pol_sigma_r2"/>
</dbReference>